<keyword evidence="4" id="KW-1185">Reference proteome</keyword>
<protein>
    <submittedName>
        <fullName evidence="3">Uncharacterized protein</fullName>
    </submittedName>
</protein>
<evidence type="ECO:0000256" key="2">
    <source>
        <dbReference type="SAM" id="SignalP"/>
    </source>
</evidence>
<dbReference type="RefSeq" id="WP_187084121.1">
    <property type="nucleotide sequence ID" value="NZ_JACORU010000011.1"/>
</dbReference>
<dbReference type="AlphaFoldDB" id="A0A923ME55"/>
<feature type="compositionally biased region" description="Low complexity" evidence="1">
    <location>
        <begin position="134"/>
        <end position="148"/>
    </location>
</feature>
<feature type="region of interest" description="Disordered" evidence="1">
    <location>
        <begin position="133"/>
        <end position="160"/>
    </location>
</feature>
<organism evidence="3 4">
    <name type="scientific">Ramlibacter albus</name>
    <dbReference type="NCBI Taxonomy" id="2079448"/>
    <lineage>
        <taxon>Bacteria</taxon>
        <taxon>Pseudomonadati</taxon>
        <taxon>Pseudomonadota</taxon>
        <taxon>Betaproteobacteria</taxon>
        <taxon>Burkholderiales</taxon>
        <taxon>Comamonadaceae</taxon>
        <taxon>Ramlibacter</taxon>
    </lineage>
</organism>
<comment type="caution">
    <text evidence="3">The sequence shown here is derived from an EMBL/GenBank/DDBJ whole genome shotgun (WGS) entry which is preliminary data.</text>
</comment>
<evidence type="ECO:0000313" key="4">
    <source>
        <dbReference type="Proteomes" id="UP000596827"/>
    </source>
</evidence>
<dbReference type="EMBL" id="JACORU010000011">
    <property type="protein sequence ID" value="MBC5767639.1"/>
    <property type="molecule type" value="Genomic_DNA"/>
</dbReference>
<reference evidence="3" key="1">
    <citation type="submission" date="2020-08" db="EMBL/GenBank/DDBJ databases">
        <title>Ramlibacter sp. GTP1 16S ribosomal RNA gene genome sequencing and assembly.</title>
        <authorList>
            <person name="Kang M."/>
        </authorList>
    </citation>
    <scope>NUCLEOTIDE SEQUENCE</scope>
    <source>
        <strain evidence="3">GTP1</strain>
    </source>
</reference>
<proteinExistence type="predicted"/>
<name>A0A923ME55_9BURK</name>
<feature type="compositionally biased region" description="Pro residues" evidence="1">
    <location>
        <begin position="150"/>
        <end position="160"/>
    </location>
</feature>
<feature type="chain" id="PRO_5037587521" evidence="2">
    <location>
        <begin position="21"/>
        <end position="160"/>
    </location>
</feature>
<dbReference type="Proteomes" id="UP000596827">
    <property type="component" value="Unassembled WGS sequence"/>
</dbReference>
<evidence type="ECO:0000256" key="1">
    <source>
        <dbReference type="SAM" id="MobiDB-lite"/>
    </source>
</evidence>
<gene>
    <name evidence="3" type="ORF">H8R02_24450</name>
</gene>
<evidence type="ECO:0000313" key="3">
    <source>
        <dbReference type="EMBL" id="MBC5767639.1"/>
    </source>
</evidence>
<keyword evidence="2" id="KW-0732">Signal</keyword>
<sequence length="160" mass="16440">MRNYVVLIAILGCLGVSAHAQDSIDARAQAQLARDTAAKQPPVAADTVKAAKVAPPPERPAQLELVALKGFAGRLEAVIAVNGRRSTVTMRTPMLPEGWTLTNIGPECAEVRKAGPKPETRALCFIAPAPPAASAPAGTTAATPSNGAMPPLPPGVPLTR</sequence>
<feature type="signal peptide" evidence="2">
    <location>
        <begin position="1"/>
        <end position="20"/>
    </location>
</feature>
<accession>A0A923ME55</accession>